<dbReference type="Pfam" id="PF03080">
    <property type="entry name" value="Neprosin"/>
    <property type="match status" value="1"/>
</dbReference>
<organism evidence="3 4">
    <name type="scientific">Cajanus cajan</name>
    <name type="common">Pigeon pea</name>
    <name type="synonym">Cajanus indicus</name>
    <dbReference type="NCBI Taxonomy" id="3821"/>
    <lineage>
        <taxon>Eukaryota</taxon>
        <taxon>Viridiplantae</taxon>
        <taxon>Streptophyta</taxon>
        <taxon>Embryophyta</taxon>
        <taxon>Tracheophyta</taxon>
        <taxon>Spermatophyta</taxon>
        <taxon>Magnoliopsida</taxon>
        <taxon>eudicotyledons</taxon>
        <taxon>Gunneridae</taxon>
        <taxon>Pentapetalae</taxon>
        <taxon>rosids</taxon>
        <taxon>fabids</taxon>
        <taxon>Fabales</taxon>
        <taxon>Fabaceae</taxon>
        <taxon>Papilionoideae</taxon>
        <taxon>50 kb inversion clade</taxon>
        <taxon>NPAAA clade</taxon>
        <taxon>indigoferoid/millettioid clade</taxon>
        <taxon>Phaseoleae</taxon>
        <taxon>Cajanus</taxon>
    </lineage>
</organism>
<dbReference type="PANTHER" id="PTHR31589:SF223">
    <property type="entry name" value="PROTEIN, PUTATIVE (DUF239)-RELATED"/>
    <property type="match status" value="1"/>
</dbReference>
<dbReference type="PROSITE" id="PS52045">
    <property type="entry name" value="NEPROSIN_PEP_CD"/>
    <property type="match status" value="1"/>
</dbReference>
<keyword evidence="1" id="KW-0732">Signal</keyword>
<evidence type="ECO:0000259" key="2">
    <source>
        <dbReference type="PROSITE" id="PS52045"/>
    </source>
</evidence>
<accession>A0A151QKU2</accession>
<keyword evidence="4" id="KW-1185">Reference proteome</keyword>
<evidence type="ECO:0000313" key="3">
    <source>
        <dbReference type="EMBL" id="KYP30907.1"/>
    </source>
</evidence>
<evidence type="ECO:0000256" key="1">
    <source>
        <dbReference type="SAM" id="SignalP"/>
    </source>
</evidence>
<protein>
    <recommendedName>
        <fullName evidence="2">Neprosin PEP catalytic domain-containing protein</fullName>
    </recommendedName>
</protein>
<dbReference type="STRING" id="3821.A0A151QKU2"/>
<dbReference type="Gramene" id="C.cajan_47677.t">
    <property type="protein sequence ID" value="C.cajan_47677.t"/>
    <property type="gene ID" value="C.cajan_47677"/>
</dbReference>
<dbReference type="EMBL" id="KQ487187">
    <property type="protein sequence ID" value="KYP30907.1"/>
    <property type="molecule type" value="Genomic_DNA"/>
</dbReference>
<dbReference type="InterPro" id="IPR025521">
    <property type="entry name" value="Neprosin_propep"/>
</dbReference>
<feature type="chain" id="PRO_5007587417" description="Neprosin PEP catalytic domain-containing protein" evidence="1">
    <location>
        <begin position="19"/>
        <end position="223"/>
    </location>
</feature>
<dbReference type="Proteomes" id="UP000075243">
    <property type="component" value="Unassembled WGS sequence"/>
</dbReference>
<gene>
    <name evidence="3" type="ORF">KK1_049751</name>
</gene>
<sequence length="223" mass="25217">MINTLVVVLCLMIGGVSHVIYGIQNTLKEDIELEKQLKLINKPPIKSIHTEFGYIVDCIDINKQPAFDHPLLKNHKLQRKPNFGKTNAKTSPTRSIFGLDKNKCPSGTVPIRRTTKDDLIREKLLLNDDIMMQNAPGIHLAEVSLPSNYAPYYAVSGTTSIYNPRVNRKDQISLSNLWVQNGQGDTGNKISVGWHVLPYLYGDDATYIYSTWTVRKEVITFFL</sequence>
<reference evidence="3" key="1">
    <citation type="journal article" date="2012" name="Nat. Biotechnol.">
        <title>Draft genome sequence of pigeonpea (Cajanus cajan), an orphan legume crop of resource-poor farmers.</title>
        <authorList>
            <person name="Varshney R.K."/>
            <person name="Chen W."/>
            <person name="Li Y."/>
            <person name="Bharti A.K."/>
            <person name="Saxena R.K."/>
            <person name="Schlueter J.A."/>
            <person name="Donoghue M.T."/>
            <person name="Azam S."/>
            <person name="Fan G."/>
            <person name="Whaley A.M."/>
            <person name="Farmer A.D."/>
            <person name="Sheridan J."/>
            <person name="Iwata A."/>
            <person name="Tuteja R."/>
            <person name="Penmetsa R.V."/>
            <person name="Wu W."/>
            <person name="Upadhyaya H.D."/>
            <person name="Yang S.P."/>
            <person name="Shah T."/>
            <person name="Saxena K.B."/>
            <person name="Michael T."/>
            <person name="McCombie W.R."/>
            <person name="Yang B."/>
            <person name="Zhang G."/>
            <person name="Yang H."/>
            <person name="Wang J."/>
            <person name="Spillane C."/>
            <person name="Cook D.R."/>
            <person name="May G.D."/>
            <person name="Xu X."/>
            <person name="Jackson S.A."/>
        </authorList>
    </citation>
    <scope>NUCLEOTIDE SEQUENCE [LARGE SCALE GENOMIC DNA]</scope>
</reference>
<dbReference type="Pfam" id="PF14365">
    <property type="entry name" value="Neprosin_AP"/>
    <property type="match status" value="1"/>
</dbReference>
<dbReference type="OMA" id="RIFAYWA"/>
<dbReference type="AlphaFoldDB" id="A0A151QKU2"/>
<dbReference type="InterPro" id="IPR004314">
    <property type="entry name" value="Neprosin"/>
</dbReference>
<proteinExistence type="predicted"/>
<dbReference type="Gene3D" id="3.90.1320.10">
    <property type="entry name" value="Outer-capsid protein sigma 3, large lobe"/>
    <property type="match status" value="1"/>
</dbReference>
<feature type="domain" description="Neprosin PEP catalytic" evidence="2">
    <location>
        <begin position="133"/>
        <end position="223"/>
    </location>
</feature>
<dbReference type="PANTHER" id="PTHR31589">
    <property type="entry name" value="PROTEIN, PUTATIVE (DUF239)-RELATED-RELATED"/>
    <property type="match status" value="1"/>
</dbReference>
<evidence type="ECO:0000313" key="4">
    <source>
        <dbReference type="Proteomes" id="UP000075243"/>
    </source>
</evidence>
<feature type="signal peptide" evidence="1">
    <location>
        <begin position="1"/>
        <end position="18"/>
    </location>
</feature>
<name>A0A151QKU2_CAJCA</name>
<dbReference type="InterPro" id="IPR053168">
    <property type="entry name" value="Glutamic_endopeptidase"/>
</dbReference>